<dbReference type="RefSeq" id="WP_087915792.1">
    <property type="nucleotide sequence ID" value="NZ_CP021780.1"/>
</dbReference>
<dbReference type="EMBL" id="CP021780">
    <property type="protein sequence ID" value="ASA21785.1"/>
    <property type="molecule type" value="Genomic_DNA"/>
</dbReference>
<keyword evidence="1" id="KW-0238">DNA-binding</keyword>
<name>A0A2Z2KDB6_9BACL</name>
<dbReference type="SUPFAM" id="SSF53850">
    <property type="entry name" value="Periplasmic binding protein-like II"/>
    <property type="match status" value="1"/>
</dbReference>
<dbReference type="InterPro" id="IPR025370">
    <property type="entry name" value="SgrR_HTH_N"/>
</dbReference>
<dbReference type="InterPro" id="IPR000914">
    <property type="entry name" value="SBP_5_dom"/>
</dbReference>
<evidence type="ECO:0008006" key="6">
    <source>
        <dbReference type="Google" id="ProtNLM"/>
    </source>
</evidence>
<accession>A0A2Z2KDB6</accession>
<evidence type="ECO:0000259" key="3">
    <source>
        <dbReference type="Pfam" id="PF12793"/>
    </source>
</evidence>
<dbReference type="Gene3D" id="3.10.105.10">
    <property type="entry name" value="Dipeptide-binding Protein, Domain 3"/>
    <property type="match status" value="1"/>
</dbReference>
<dbReference type="AlphaFoldDB" id="A0A2Z2KDB6"/>
<evidence type="ECO:0000313" key="4">
    <source>
        <dbReference type="EMBL" id="ASA21785.1"/>
    </source>
</evidence>
<protein>
    <recommendedName>
        <fullName evidence="6">ABC transporter substrate-binding protein</fullName>
    </recommendedName>
</protein>
<dbReference type="Gene3D" id="3.40.190.10">
    <property type="entry name" value="Periplasmic binding protein-like II"/>
    <property type="match status" value="1"/>
</dbReference>
<feature type="domain" description="Solute-binding protein family 5" evidence="2">
    <location>
        <begin position="178"/>
        <end position="478"/>
    </location>
</feature>
<dbReference type="InterPro" id="IPR039424">
    <property type="entry name" value="SBP_5"/>
</dbReference>
<dbReference type="GO" id="GO:0015833">
    <property type="term" value="P:peptide transport"/>
    <property type="evidence" value="ECO:0007669"/>
    <property type="project" value="TreeGrafter"/>
</dbReference>
<dbReference type="PANTHER" id="PTHR30290:SF72">
    <property type="entry name" value="HTH-TYPE TRANSCRIPTIONAL REGULATOR SGRR"/>
    <property type="match status" value="1"/>
</dbReference>
<sequence>MDYDTTNYLSLATGVNTPFRLQQPIPVTIDLLSSVLCCTPRNVKFILRKLEEQGFITWQPGRGRGHKSRLLFMRSIEEVVEGAFEQLLRKGKIKQGIELIANCAVDEGFRARLMALLNKQMGFVSEAESPSGLDVLRITLNRQMDKLDPAHVFTAFDAYIIAQITSTLVYYDGHKGRFRPGLAHMWEHNEAYTSYTFYLRKGVRFHHGRTLTSRDVKATFQRLQELGSTAAVHYKDIAHVELGGDYRITFELSRPNRFLLHLFSCVHMSIVPAEGDFAKDSIGTGPYRLLALNEDVLVLEANDHYYGIRPLLDRVEIWYLPEAASSVREYRLKESEPEVLSAPEDDYTIDYTAMGCRYLLFNFSRQGVQQQLSFRQAIRTLYDPQAMIRELGGRRVRPASSFLPWKSAAETWMETDTEHALESARQLLKESGYQGETLTLAHNAKHVETEEAEWLKARAAQVGLRMELYPQTDYDKEDLRLHADLVITEELLEDDWQWGMIHFFKNGSNSLYHLLLDKQRLLLEEELESFYELNYEERTKLLIQVEERMREQCWLLHGCHINKTAQLGPNLSGLHTSSFGFMDISKLWIKTSPMQEA</sequence>
<evidence type="ECO:0000259" key="2">
    <source>
        <dbReference type="Pfam" id="PF00496"/>
    </source>
</evidence>
<dbReference type="GO" id="GO:0003677">
    <property type="term" value="F:DNA binding"/>
    <property type="evidence" value="ECO:0007669"/>
    <property type="project" value="UniProtKB-KW"/>
</dbReference>
<feature type="domain" description="Transcriptional regulator SgrR N-terminal HTH" evidence="3">
    <location>
        <begin position="22"/>
        <end position="101"/>
    </location>
</feature>
<dbReference type="Pfam" id="PF00496">
    <property type="entry name" value="SBP_bac_5"/>
    <property type="match status" value="1"/>
</dbReference>
<proteinExistence type="predicted"/>
<organism evidence="4 5">
    <name type="scientific">Paenibacillus donghaensis</name>
    <dbReference type="NCBI Taxonomy" id="414771"/>
    <lineage>
        <taxon>Bacteria</taxon>
        <taxon>Bacillati</taxon>
        <taxon>Bacillota</taxon>
        <taxon>Bacilli</taxon>
        <taxon>Bacillales</taxon>
        <taxon>Paenibacillaceae</taxon>
        <taxon>Paenibacillus</taxon>
    </lineage>
</organism>
<evidence type="ECO:0000256" key="1">
    <source>
        <dbReference type="ARBA" id="ARBA00023125"/>
    </source>
</evidence>
<dbReference type="Proteomes" id="UP000249890">
    <property type="component" value="Chromosome"/>
</dbReference>
<dbReference type="PANTHER" id="PTHR30290">
    <property type="entry name" value="PERIPLASMIC BINDING COMPONENT OF ABC TRANSPORTER"/>
    <property type="match status" value="1"/>
</dbReference>
<evidence type="ECO:0000313" key="5">
    <source>
        <dbReference type="Proteomes" id="UP000249890"/>
    </source>
</evidence>
<keyword evidence="5" id="KW-1185">Reference proteome</keyword>
<dbReference type="GO" id="GO:1904680">
    <property type="term" value="F:peptide transmembrane transporter activity"/>
    <property type="evidence" value="ECO:0007669"/>
    <property type="project" value="TreeGrafter"/>
</dbReference>
<reference evidence="4 5" key="1">
    <citation type="submission" date="2017-06" db="EMBL/GenBank/DDBJ databases">
        <title>Complete genome sequence of Paenibacillus donghaensis KCTC 13049T isolated from East Sea sediment, South Korea.</title>
        <authorList>
            <person name="Jung B.K."/>
            <person name="Hong S.-J."/>
            <person name="Shin J.-H."/>
        </authorList>
    </citation>
    <scope>NUCLEOTIDE SEQUENCE [LARGE SCALE GENOMIC DNA]</scope>
    <source>
        <strain evidence="4 5">KCTC 13049</strain>
    </source>
</reference>
<dbReference type="Pfam" id="PF12793">
    <property type="entry name" value="SgrR_N"/>
    <property type="match status" value="1"/>
</dbReference>
<dbReference type="OrthoDB" id="5894719at2"/>
<gene>
    <name evidence="4" type="ORF">B9T62_14000</name>
</gene>
<dbReference type="KEGG" id="pdh:B9T62_14000"/>